<keyword evidence="2" id="KW-0238">DNA-binding</keyword>
<dbReference type="SUPFAM" id="SSF55136">
    <property type="entry name" value="Probable bacterial effector-binding domain"/>
    <property type="match status" value="1"/>
</dbReference>
<feature type="domain" description="HTH araC/xylS-type" evidence="5">
    <location>
        <begin position="27"/>
        <end position="133"/>
    </location>
</feature>
<dbReference type="InterPro" id="IPR010499">
    <property type="entry name" value="AraC_E-bd"/>
</dbReference>
<accession>A0ABU0YHS1</accession>
<dbReference type="InterPro" id="IPR050959">
    <property type="entry name" value="MarA-like"/>
</dbReference>
<reference evidence="7" key="1">
    <citation type="submission" date="2023-08" db="EMBL/GenBank/DDBJ databases">
        <title>Rhodospirillaceae gen. nov., a novel taxon isolated from the Yangtze River Yuezi River estuary sludge.</title>
        <authorList>
            <person name="Ruan L."/>
        </authorList>
    </citation>
    <scope>NUCLEOTIDE SEQUENCE [LARGE SCALE GENOMIC DNA]</scope>
    <source>
        <strain evidence="7">R-7</strain>
    </source>
</reference>
<evidence type="ECO:0000259" key="5">
    <source>
        <dbReference type="PROSITE" id="PS01124"/>
    </source>
</evidence>
<dbReference type="SUPFAM" id="SSF46689">
    <property type="entry name" value="Homeodomain-like"/>
    <property type="match status" value="2"/>
</dbReference>
<dbReference type="Proteomes" id="UP001230156">
    <property type="component" value="Unassembled WGS sequence"/>
</dbReference>
<evidence type="ECO:0000313" key="7">
    <source>
        <dbReference type="Proteomes" id="UP001230156"/>
    </source>
</evidence>
<dbReference type="SMART" id="SM00871">
    <property type="entry name" value="AraC_E_bind"/>
    <property type="match status" value="1"/>
</dbReference>
<sequence>MLAAMKPKPAVTEPACAPQQSPRDPLERVLTHVERHLFEPLSLTTLADVAGLSQFHFSRLFAARVGESVMAYVRRRRMLCAAARLGRNPGVEDEIEAPALIALALDCGFESQEAFTRAFAQVFGVTPGRYKRDPARYQAAAMERAMNQTPAEKPNVTLLDGVTRKDAFLVAGISERISKDNMQAVPALWPKLMQHVPFDGQKGPVCYGLCYGSNMEEGSFSYMAAAEIEPGKRPPAALTLMQVPAQTYAVFRITLGAGEIHPQMQAAMQCIFSEALPNSGRKPSGGIDLEVYGERFDPDKAGSVLDFYMPVEG</sequence>
<dbReference type="SMART" id="SM00342">
    <property type="entry name" value="HTH_ARAC"/>
    <property type="match status" value="1"/>
</dbReference>
<proteinExistence type="predicted"/>
<evidence type="ECO:0000256" key="4">
    <source>
        <dbReference type="SAM" id="MobiDB-lite"/>
    </source>
</evidence>
<name>A0ABU0YHS1_9PROT</name>
<dbReference type="InterPro" id="IPR020449">
    <property type="entry name" value="Tscrpt_reg_AraC-type_HTH"/>
</dbReference>
<dbReference type="RefSeq" id="WP_379953987.1">
    <property type="nucleotide sequence ID" value="NZ_JAUYVI010000001.1"/>
</dbReference>
<dbReference type="InterPro" id="IPR009057">
    <property type="entry name" value="Homeodomain-like_sf"/>
</dbReference>
<comment type="caution">
    <text evidence="6">The sequence shown here is derived from an EMBL/GenBank/DDBJ whole genome shotgun (WGS) entry which is preliminary data.</text>
</comment>
<dbReference type="Pfam" id="PF12833">
    <property type="entry name" value="HTH_18"/>
    <property type="match status" value="1"/>
</dbReference>
<feature type="region of interest" description="Disordered" evidence="4">
    <location>
        <begin position="1"/>
        <end position="25"/>
    </location>
</feature>
<keyword evidence="7" id="KW-1185">Reference proteome</keyword>
<evidence type="ECO:0000256" key="3">
    <source>
        <dbReference type="ARBA" id="ARBA00023163"/>
    </source>
</evidence>
<protein>
    <submittedName>
        <fullName evidence="6">AraC family transcriptional regulator</fullName>
    </submittedName>
</protein>
<evidence type="ECO:0000313" key="6">
    <source>
        <dbReference type="EMBL" id="MDQ7246596.1"/>
    </source>
</evidence>
<organism evidence="6 7">
    <name type="scientific">Dongia sedimenti</name>
    <dbReference type="NCBI Taxonomy" id="3064282"/>
    <lineage>
        <taxon>Bacteria</taxon>
        <taxon>Pseudomonadati</taxon>
        <taxon>Pseudomonadota</taxon>
        <taxon>Alphaproteobacteria</taxon>
        <taxon>Rhodospirillales</taxon>
        <taxon>Dongiaceae</taxon>
        <taxon>Dongia</taxon>
    </lineage>
</organism>
<dbReference type="InterPro" id="IPR011256">
    <property type="entry name" value="Reg_factor_effector_dom_sf"/>
</dbReference>
<evidence type="ECO:0000256" key="1">
    <source>
        <dbReference type="ARBA" id="ARBA00023015"/>
    </source>
</evidence>
<dbReference type="InterPro" id="IPR029441">
    <property type="entry name" value="Cass2"/>
</dbReference>
<dbReference type="Gene3D" id="1.10.10.60">
    <property type="entry name" value="Homeodomain-like"/>
    <property type="match status" value="2"/>
</dbReference>
<dbReference type="Pfam" id="PF14526">
    <property type="entry name" value="Cass2"/>
    <property type="match status" value="1"/>
</dbReference>
<dbReference type="Gene3D" id="3.20.80.10">
    <property type="entry name" value="Regulatory factor, effector binding domain"/>
    <property type="match status" value="1"/>
</dbReference>
<dbReference type="PANTHER" id="PTHR47504">
    <property type="entry name" value="RIGHT ORIGIN-BINDING PROTEIN"/>
    <property type="match status" value="1"/>
</dbReference>
<dbReference type="EMBL" id="JAUYVI010000001">
    <property type="protein sequence ID" value="MDQ7246596.1"/>
    <property type="molecule type" value="Genomic_DNA"/>
</dbReference>
<evidence type="ECO:0000256" key="2">
    <source>
        <dbReference type="ARBA" id="ARBA00023125"/>
    </source>
</evidence>
<dbReference type="InterPro" id="IPR018060">
    <property type="entry name" value="HTH_AraC"/>
</dbReference>
<dbReference type="PRINTS" id="PR00032">
    <property type="entry name" value="HTHARAC"/>
</dbReference>
<keyword evidence="1" id="KW-0805">Transcription regulation</keyword>
<dbReference type="PROSITE" id="PS01124">
    <property type="entry name" value="HTH_ARAC_FAMILY_2"/>
    <property type="match status" value="1"/>
</dbReference>
<gene>
    <name evidence="6" type="ORF">Q8A70_02915</name>
</gene>
<keyword evidence="3" id="KW-0804">Transcription</keyword>
<dbReference type="PANTHER" id="PTHR47504:SF5">
    <property type="entry name" value="RIGHT ORIGIN-BINDING PROTEIN"/>
    <property type="match status" value="1"/>
</dbReference>